<dbReference type="InterPro" id="IPR050722">
    <property type="entry name" value="Pyruvate:ferred/Flavod_OxRd"/>
</dbReference>
<dbReference type="SUPFAM" id="SSF52518">
    <property type="entry name" value="Thiamin diphosphate-binding fold (THDP-binding)"/>
    <property type="match status" value="1"/>
</dbReference>
<dbReference type="NCBIfam" id="TIGR03710">
    <property type="entry name" value="OAFO_sf"/>
    <property type="match status" value="1"/>
</dbReference>
<evidence type="ECO:0000259" key="2">
    <source>
        <dbReference type="Pfam" id="PF01558"/>
    </source>
</evidence>
<dbReference type="Gene3D" id="3.40.50.920">
    <property type="match status" value="1"/>
</dbReference>
<dbReference type="PANTHER" id="PTHR32154">
    <property type="entry name" value="PYRUVATE-FLAVODOXIN OXIDOREDUCTASE-RELATED"/>
    <property type="match status" value="1"/>
</dbReference>
<reference evidence="4 5" key="1">
    <citation type="submission" date="2023-04" db="EMBL/GenBank/DDBJ databases">
        <title>Fusibacter bizertensis strain WBS, isolated from littoral bottom sediments of the Arctic seas - biochemical and genomic analysis.</title>
        <authorList>
            <person name="Brioukhanov A.L."/>
        </authorList>
    </citation>
    <scope>NUCLEOTIDE SEQUENCE [LARGE SCALE GENOMIC DNA]</scope>
    <source>
        <strain evidence="4 5">WBS</strain>
    </source>
</reference>
<organism evidence="4 5">
    <name type="scientific">Fusibacter bizertensis</name>
    <dbReference type="NCBI Taxonomy" id="1488331"/>
    <lineage>
        <taxon>Bacteria</taxon>
        <taxon>Bacillati</taxon>
        <taxon>Bacillota</taxon>
        <taxon>Clostridia</taxon>
        <taxon>Eubacteriales</taxon>
        <taxon>Eubacteriales Family XII. Incertae Sedis</taxon>
        <taxon>Fusibacter</taxon>
    </lineage>
</organism>
<dbReference type="Pfam" id="PF01558">
    <property type="entry name" value="POR"/>
    <property type="match status" value="1"/>
</dbReference>
<gene>
    <name evidence="4" type="ORF">QE109_06145</name>
</gene>
<evidence type="ECO:0000313" key="5">
    <source>
        <dbReference type="Proteomes" id="UP001158045"/>
    </source>
</evidence>
<accession>A0ABT6NBC4</accession>
<dbReference type="RefSeq" id="WP_281093537.1">
    <property type="nucleotide sequence ID" value="NZ_JARYZI010000003.1"/>
</dbReference>
<dbReference type="InterPro" id="IPR002880">
    <property type="entry name" value="Pyrv_Fd/Flavodoxin_OxRdtase_N"/>
</dbReference>
<dbReference type="Pfam" id="PF01855">
    <property type="entry name" value="POR_N"/>
    <property type="match status" value="1"/>
</dbReference>
<name>A0ABT6NBC4_9FIRM</name>
<dbReference type="SUPFAM" id="SSF53323">
    <property type="entry name" value="Pyruvate-ferredoxin oxidoreductase, PFOR, domain III"/>
    <property type="match status" value="1"/>
</dbReference>
<evidence type="ECO:0000256" key="1">
    <source>
        <dbReference type="ARBA" id="ARBA00023002"/>
    </source>
</evidence>
<dbReference type="PANTHER" id="PTHR32154:SF20">
    <property type="entry name" value="2-OXOGLUTARATE OXIDOREDUCTASE SUBUNIT KORA"/>
    <property type="match status" value="1"/>
</dbReference>
<dbReference type="InterPro" id="IPR022367">
    <property type="entry name" value="2-oxoacid/accept_OxRdtase_asu"/>
</dbReference>
<evidence type="ECO:0000313" key="4">
    <source>
        <dbReference type="EMBL" id="MDH8677718.1"/>
    </source>
</evidence>
<dbReference type="InterPro" id="IPR002869">
    <property type="entry name" value="Pyrv_flavodox_OxRed_cen"/>
</dbReference>
<protein>
    <submittedName>
        <fullName evidence="4">2-oxoacid:acceptor oxidoreductase subunit alpha</fullName>
    </submittedName>
</protein>
<dbReference type="EMBL" id="JARYZI010000003">
    <property type="protein sequence ID" value="MDH8677718.1"/>
    <property type="molecule type" value="Genomic_DNA"/>
</dbReference>
<keyword evidence="1" id="KW-0560">Oxidoreductase</keyword>
<dbReference type="SUPFAM" id="SSF52922">
    <property type="entry name" value="TK C-terminal domain-like"/>
    <property type="match status" value="1"/>
</dbReference>
<sequence>MKKTIIVAGAAGEGINTVELFIEKILKKSGYEIFSYKNYMSRVRGGYNYSTIVVSDERVFATVEEADIFIALNQEAHNSAQVQLAKGGLLITEEEISDQAKIENVLSFTKEKFPEEIKGKNAFSMAAVGVVLKHFGVEADLFEDVSNKKWKDEVNRENQKAVAWGYEQIKSELVPKVNHQKRMLVGGNQAVALGALSAGLSFYSAYPMAPSTGIMTFLSTYEKEMNIIVEQTEDEIAGIMAAVGASSNGVRAMTGTSGGGFALMVETIGFAAVSETPIVICNVQRPGPATGLPTRTEQADLAFVVTASQGEFSRIVLAPLTVEDAFYVTHRAFNLADKYQVPVIILTDQLLADSTQSIPSFETKDLTIDRYLKTEIEADYKRYDFDNVFGNRKYPGIDAETLVMTDSHVHDPYGHVTEEETATIALKQKFLKRTEAIKAESKAPLFKGVEDYKTLFITWGSTYGALSEAVDALILKGEKVALLAFSDVFPIKKDVLTPYIKSDTMIINVEGNAMNQFGMLLRMETGVMFNQSINKYDGRPFTAKFIELEYEVIKNGQR</sequence>
<dbReference type="InterPro" id="IPR009014">
    <property type="entry name" value="Transketo_C/PFOR_II"/>
</dbReference>
<dbReference type="CDD" id="cd07034">
    <property type="entry name" value="TPP_PYR_PFOR_IOR-alpha_like"/>
    <property type="match status" value="1"/>
</dbReference>
<keyword evidence="5" id="KW-1185">Reference proteome</keyword>
<proteinExistence type="predicted"/>
<comment type="caution">
    <text evidence="4">The sequence shown here is derived from an EMBL/GenBank/DDBJ whole genome shotgun (WGS) entry which is preliminary data.</text>
</comment>
<dbReference type="Proteomes" id="UP001158045">
    <property type="component" value="Unassembled WGS sequence"/>
</dbReference>
<feature type="domain" description="Pyruvate/ketoisovalerate oxidoreductase catalytic" evidence="2">
    <location>
        <begin position="11"/>
        <end position="167"/>
    </location>
</feature>
<dbReference type="Gene3D" id="3.40.50.970">
    <property type="match status" value="1"/>
</dbReference>
<feature type="domain" description="Pyruvate flavodoxin/ferredoxin oxidoreductase pyrimidine binding" evidence="3">
    <location>
        <begin position="194"/>
        <end position="383"/>
    </location>
</feature>
<dbReference type="InterPro" id="IPR019752">
    <property type="entry name" value="Pyrv/ketoisovalerate_OxRed_cat"/>
</dbReference>
<evidence type="ECO:0000259" key="3">
    <source>
        <dbReference type="Pfam" id="PF01855"/>
    </source>
</evidence>
<dbReference type="Gene3D" id="3.40.920.10">
    <property type="entry name" value="Pyruvate-ferredoxin oxidoreductase, PFOR, domain III"/>
    <property type="match status" value="1"/>
</dbReference>
<dbReference type="InterPro" id="IPR029061">
    <property type="entry name" value="THDP-binding"/>
</dbReference>